<dbReference type="Pfam" id="PF01794">
    <property type="entry name" value="Ferric_reduct"/>
    <property type="match status" value="1"/>
</dbReference>
<evidence type="ECO:0000256" key="6">
    <source>
        <dbReference type="ARBA" id="ARBA00023136"/>
    </source>
</evidence>
<dbReference type="GO" id="GO:0010181">
    <property type="term" value="F:FMN binding"/>
    <property type="evidence" value="ECO:0007669"/>
    <property type="project" value="TreeGrafter"/>
</dbReference>
<dbReference type="PANTHER" id="PTHR36964">
    <property type="entry name" value="PROTEIN-METHIONINE-SULFOXIDE REDUCTASE HEME-BINDING SUBUNIT MSRQ"/>
    <property type="match status" value="1"/>
</dbReference>
<evidence type="ECO:0000256" key="3">
    <source>
        <dbReference type="ARBA" id="ARBA00022692"/>
    </source>
</evidence>
<dbReference type="GO" id="GO:0016679">
    <property type="term" value="F:oxidoreductase activity, acting on diphenols and related substances as donors"/>
    <property type="evidence" value="ECO:0007669"/>
    <property type="project" value="TreeGrafter"/>
</dbReference>
<dbReference type="GO" id="GO:0020037">
    <property type="term" value="F:heme binding"/>
    <property type="evidence" value="ECO:0007669"/>
    <property type="project" value="TreeGrafter"/>
</dbReference>
<dbReference type="EMBL" id="VSSQ01093106">
    <property type="protein sequence ID" value="MPN38090.1"/>
    <property type="molecule type" value="Genomic_DNA"/>
</dbReference>
<evidence type="ECO:0000256" key="4">
    <source>
        <dbReference type="ARBA" id="ARBA00022989"/>
    </source>
</evidence>
<protein>
    <submittedName>
        <fullName evidence="9">Protein-methionine-sulfoxide reductase heme-binding subunit MsrQ</fullName>
    </submittedName>
</protein>
<evidence type="ECO:0000259" key="8">
    <source>
        <dbReference type="Pfam" id="PF01794"/>
    </source>
</evidence>
<dbReference type="InterPro" id="IPR022837">
    <property type="entry name" value="MsrQ-like"/>
</dbReference>
<dbReference type="InterPro" id="IPR013130">
    <property type="entry name" value="Fe3_Rdtase_TM_dom"/>
</dbReference>
<organism evidence="9">
    <name type="scientific">bioreactor metagenome</name>
    <dbReference type="NCBI Taxonomy" id="1076179"/>
    <lineage>
        <taxon>unclassified sequences</taxon>
        <taxon>metagenomes</taxon>
        <taxon>ecological metagenomes</taxon>
    </lineage>
</organism>
<dbReference type="PANTHER" id="PTHR36964:SF1">
    <property type="entry name" value="PROTEIN-METHIONINE-SULFOXIDE REDUCTASE HEME-BINDING SUBUNIT MSRQ"/>
    <property type="match status" value="1"/>
</dbReference>
<proteinExistence type="predicted"/>
<gene>
    <name evidence="9" type="primary">msrQ_2</name>
    <name evidence="9" type="ORF">SDC9_185614</name>
</gene>
<feature type="domain" description="Ferric oxidoreductase" evidence="8">
    <location>
        <begin position="1"/>
        <end position="110"/>
    </location>
</feature>
<reference evidence="9" key="1">
    <citation type="submission" date="2019-08" db="EMBL/GenBank/DDBJ databases">
        <authorList>
            <person name="Kucharzyk K."/>
            <person name="Murdoch R.W."/>
            <person name="Higgins S."/>
            <person name="Loffler F."/>
        </authorList>
    </citation>
    <scope>NUCLEOTIDE SEQUENCE</scope>
</reference>
<sequence length="150" mass="17736">MLLLLTLSVSPLRWLTGWAWLLRLRRMLGLFTFFYATLHVATYVWLDHWFDWAAVWLDIVKRPYLTFGAAAFVLLIPLALTSTNAWVKRLGGRNWQRLHRLVYLIAVLAILHYWYHKLAKNNIEDPAIYAVVLGLLLGARLVHWRNSRRR</sequence>
<feature type="transmembrane region" description="Helical" evidence="7">
    <location>
        <begin position="66"/>
        <end position="86"/>
    </location>
</feature>
<evidence type="ECO:0000256" key="1">
    <source>
        <dbReference type="ARBA" id="ARBA00004141"/>
    </source>
</evidence>
<feature type="transmembrane region" description="Helical" evidence="7">
    <location>
        <begin position="127"/>
        <end position="144"/>
    </location>
</feature>
<keyword evidence="2" id="KW-0813">Transport</keyword>
<keyword evidence="3 7" id="KW-0812">Transmembrane</keyword>
<dbReference type="AlphaFoldDB" id="A0A645HH75"/>
<accession>A0A645HH75</accession>
<dbReference type="GO" id="GO:0005886">
    <property type="term" value="C:plasma membrane"/>
    <property type="evidence" value="ECO:0007669"/>
    <property type="project" value="TreeGrafter"/>
</dbReference>
<comment type="caution">
    <text evidence="9">The sequence shown here is derived from an EMBL/GenBank/DDBJ whole genome shotgun (WGS) entry which is preliminary data.</text>
</comment>
<comment type="subcellular location">
    <subcellularLocation>
        <location evidence="1">Membrane</location>
        <topology evidence="1">Multi-pass membrane protein</topology>
    </subcellularLocation>
</comment>
<keyword evidence="4 7" id="KW-1133">Transmembrane helix</keyword>
<feature type="transmembrane region" description="Helical" evidence="7">
    <location>
        <begin position="98"/>
        <end position="115"/>
    </location>
</feature>
<name>A0A645HH75_9ZZZZ</name>
<evidence type="ECO:0000256" key="5">
    <source>
        <dbReference type="ARBA" id="ARBA00023004"/>
    </source>
</evidence>
<keyword evidence="6 7" id="KW-0472">Membrane</keyword>
<evidence type="ECO:0000256" key="2">
    <source>
        <dbReference type="ARBA" id="ARBA00022448"/>
    </source>
</evidence>
<evidence type="ECO:0000256" key="7">
    <source>
        <dbReference type="SAM" id="Phobius"/>
    </source>
</evidence>
<keyword evidence="5" id="KW-0408">Iron</keyword>
<evidence type="ECO:0000313" key="9">
    <source>
        <dbReference type="EMBL" id="MPN38090.1"/>
    </source>
</evidence>
<feature type="transmembrane region" description="Helical" evidence="7">
    <location>
        <begin position="27"/>
        <end position="46"/>
    </location>
</feature>